<dbReference type="Pfam" id="PF02872">
    <property type="entry name" value="5_nucleotid_C"/>
    <property type="match status" value="1"/>
</dbReference>
<evidence type="ECO:0000256" key="1">
    <source>
        <dbReference type="ARBA" id="ARBA00006654"/>
    </source>
</evidence>
<dbReference type="PRINTS" id="PR01607">
    <property type="entry name" value="APYRASEFAMLY"/>
</dbReference>
<proteinExistence type="inferred from homology"/>
<keyword evidence="8" id="KW-1185">Reference proteome</keyword>
<dbReference type="InterPro" id="IPR006179">
    <property type="entry name" value="5_nucleotidase/apyrase"/>
</dbReference>
<accession>A0A6A4VLC7</accession>
<evidence type="ECO:0000259" key="5">
    <source>
        <dbReference type="Pfam" id="PF00149"/>
    </source>
</evidence>
<dbReference type="GO" id="GO:0009166">
    <property type="term" value="P:nucleotide catabolic process"/>
    <property type="evidence" value="ECO:0007669"/>
    <property type="project" value="InterPro"/>
</dbReference>
<dbReference type="InterPro" id="IPR008334">
    <property type="entry name" value="5'-Nucleotdase_C"/>
</dbReference>
<dbReference type="EMBL" id="VIIS01001835">
    <property type="protein sequence ID" value="KAF0292130.1"/>
    <property type="molecule type" value="Genomic_DNA"/>
</dbReference>
<dbReference type="InterPro" id="IPR004843">
    <property type="entry name" value="Calcineurin-like_PHP"/>
</dbReference>
<gene>
    <name evidence="7" type="primary">yfkN</name>
    <name evidence="7" type="ORF">FJT64_009830</name>
</gene>
<evidence type="ECO:0000259" key="6">
    <source>
        <dbReference type="Pfam" id="PF02872"/>
    </source>
</evidence>
<dbReference type="GO" id="GO:0016787">
    <property type="term" value="F:hydrolase activity"/>
    <property type="evidence" value="ECO:0007669"/>
    <property type="project" value="UniProtKB-KW"/>
</dbReference>
<dbReference type="GO" id="GO:0000166">
    <property type="term" value="F:nucleotide binding"/>
    <property type="evidence" value="ECO:0007669"/>
    <property type="project" value="UniProtKB-KW"/>
</dbReference>
<feature type="domain" description="5'-Nucleotidase C-terminal" evidence="6">
    <location>
        <begin position="283"/>
        <end position="440"/>
    </location>
</feature>
<feature type="domain" description="Calcineurin-like phosphoesterase" evidence="5">
    <location>
        <begin position="7"/>
        <end position="211"/>
    </location>
</feature>
<feature type="compositionally biased region" description="Polar residues" evidence="4">
    <location>
        <begin position="509"/>
        <end position="537"/>
    </location>
</feature>
<dbReference type="OrthoDB" id="10252235at2759"/>
<dbReference type="PANTHER" id="PTHR11575:SF48">
    <property type="entry name" value="5'-NUCLEOTIDASE"/>
    <property type="match status" value="1"/>
</dbReference>
<protein>
    <submittedName>
        <fullName evidence="7">Trifunctional nucleotide phosphoesterase protein YfkN</fullName>
    </submittedName>
</protein>
<dbReference type="InterPro" id="IPR041821">
    <property type="entry name" value="CG11883_N"/>
</dbReference>
<keyword evidence="3" id="KW-0547">Nucleotide-binding</keyword>
<name>A0A6A4VLC7_AMPAM</name>
<dbReference type="Gene3D" id="3.60.21.10">
    <property type="match status" value="1"/>
</dbReference>
<comment type="caution">
    <text evidence="7">The sequence shown here is derived from an EMBL/GenBank/DDBJ whole genome shotgun (WGS) entry which is preliminary data.</text>
</comment>
<sequence length="633" mass="71133">MGDKQLTIVHFNDVYNVESSNQEPVGGAARFVTAVEKFRHLNPMVVFSGDIFSPSLLSTFARGDHMIPVLNRLEVHVAVYGNHDFDFGLDSCMALTAETSFPWLLSNVRNMETQRPLAEGRITYVTRWNGIKLGFMGLVEYEWLETLSTINPDQVQYIDYVEMGNKLAAKLRSEGCELVIALTHMRTFNDLRLLRESEGIDLILGGHDHDYEIHTAPDSKCALIKSGTDFREFSVLELTHLPGGGWTHAVQRIEVTAQYEEDAKLKEDLQPFIDMSETKLEDVVGHFEVDLEGRFSKVRSEETNLGNFCADVILAAMNADCVILNSGTLRSDRVHPAGDFTMRDLVTIAPFMDGLCLLHVTGAVLCEAVENSVSMYPRLAGRFPQVSGMSFVFDPDKPPGQRVDPRLVKVGDMFIQPDQLYKVATKEYMHQGRDGFTCFVDAKVLQDEEQSPQLRTAIVNHFDSINRLRGYCGPQAALSAHRQSIVSISRRNSRLRSSMEVSGVRRPESTLSRRNSVQFSSLPPETPMQRRSSIHSASVLSTHAIMERLYSVSDDDQEDPAERRRSVITTISGSRSPTLRKTEQDVEELECQAARLAPKVEGRIIRASEEVLERLKAERNLADMIIQRDTDSD</sequence>
<evidence type="ECO:0000256" key="2">
    <source>
        <dbReference type="ARBA" id="ARBA00022729"/>
    </source>
</evidence>
<dbReference type="Proteomes" id="UP000440578">
    <property type="component" value="Unassembled WGS sequence"/>
</dbReference>
<dbReference type="CDD" id="cd07406">
    <property type="entry name" value="MPP_CG11883_N"/>
    <property type="match status" value="1"/>
</dbReference>
<evidence type="ECO:0000313" key="7">
    <source>
        <dbReference type="EMBL" id="KAF0292130.1"/>
    </source>
</evidence>
<dbReference type="SUPFAM" id="SSF55816">
    <property type="entry name" value="5'-nucleotidase (syn. UDP-sugar hydrolase), C-terminal domain"/>
    <property type="match status" value="1"/>
</dbReference>
<dbReference type="Gene3D" id="3.90.780.10">
    <property type="entry name" value="5'-Nucleotidase, C-terminal domain"/>
    <property type="match status" value="1"/>
</dbReference>
<comment type="similarity">
    <text evidence="1 3">Belongs to the 5'-nucleotidase family.</text>
</comment>
<keyword evidence="3" id="KW-0378">Hydrolase</keyword>
<keyword evidence="2" id="KW-0732">Signal</keyword>
<evidence type="ECO:0000313" key="8">
    <source>
        <dbReference type="Proteomes" id="UP000440578"/>
    </source>
</evidence>
<dbReference type="SUPFAM" id="SSF56300">
    <property type="entry name" value="Metallo-dependent phosphatases"/>
    <property type="match status" value="1"/>
</dbReference>
<evidence type="ECO:0000256" key="3">
    <source>
        <dbReference type="RuleBase" id="RU362119"/>
    </source>
</evidence>
<dbReference type="PANTHER" id="PTHR11575">
    <property type="entry name" value="5'-NUCLEOTIDASE-RELATED"/>
    <property type="match status" value="1"/>
</dbReference>
<dbReference type="Pfam" id="PF00149">
    <property type="entry name" value="Metallophos"/>
    <property type="match status" value="1"/>
</dbReference>
<dbReference type="InterPro" id="IPR036907">
    <property type="entry name" value="5'-Nucleotdase_C_sf"/>
</dbReference>
<dbReference type="AlphaFoldDB" id="A0A6A4VLC7"/>
<reference evidence="7 8" key="1">
    <citation type="submission" date="2019-07" db="EMBL/GenBank/DDBJ databases">
        <title>Draft genome assembly of a fouling barnacle, Amphibalanus amphitrite (Darwin, 1854): The first reference genome for Thecostraca.</title>
        <authorList>
            <person name="Kim W."/>
        </authorList>
    </citation>
    <scope>NUCLEOTIDE SEQUENCE [LARGE SCALE GENOMIC DNA]</scope>
    <source>
        <strain evidence="7">SNU_AA5</strain>
        <tissue evidence="7">Soma without cirri and trophi</tissue>
    </source>
</reference>
<dbReference type="InterPro" id="IPR029052">
    <property type="entry name" value="Metallo-depent_PP-like"/>
</dbReference>
<evidence type="ECO:0000256" key="4">
    <source>
        <dbReference type="SAM" id="MobiDB-lite"/>
    </source>
</evidence>
<organism evidence="7 8">
    <name type="scientific">Amphibalanus amphitrite</name>
    <name type="common">Striped barnacle</name>
    <name type="synonym">Balanus amphitrite</name>
    <dbReference type="NCBI Taxonomy" id="1232801"/>
    <lineage>
        <taxon>Eukaryota</taxon>
        <taxon>Metazoa</taxon>
        <taxon>Ecdysozoa</taxon>
        <taxon>Arthropoda</taxon>
        <taxon>Crustacea</taxon>
        <taxon>Multicrustacea</taxon>
        <taxon>Cirripedia</taxon>
        <taxon>Thoracica</taxon>
        <taxon>Thoracicalcarea</taxon>
        <taxon>Balanomorpha</taxon>
        <taxon>Balanoidea</taxon>
        <taxon>Balanidae</taxon>
        <taxon>Amphibalaninae</taxon>
        <taxon>Amphibalanus</taxon>
    </lineage>
</organism>
<feature type="region of interest" description="Disordered" evidence="4">
    <location>
        <begin position="497"/>
        <end position="537"/>
    </location>
</feature>